<protein>
    <recommendedName>
        <fullName evidence="2">histidine kinase</fullName>
        <ecNumber evidence="2">2.7.13.3</ecNumber>
    </recommendedName>
</protein>
<dbReference type="InterPro" id="IPR036890">
    <property type="entry name" value="HATPase_C_sf"/>
</dbReference>
<dbReference type="InterPro" id="IPR011712">
    <property type="entry name" value="Sig_transdc_His_kin_sub3_dim/P"/>
</dbReference>
<keyword evidence="7" id="KW-0067">ATP-binding</keyword>
<evidence type="ECO:0000256" key="5">
    <source>
        <dbReference type="ARBA" id="ARBA00022741"/>
    </source>
</evidence>
<gene>
    <name evidence="11" type="ORF">H9X71_10700</name>
</gene>
<feature type="transmembrane region" description="Helical" evidence="9">
    <location>
        <begin position="38"/>
        <end position="67"/>
    </location>
</feature>
<keyword evidence="4" id="KW-0808">Transferase</keyword>
<keyword evidence="3" id="KW-0597">Phosphoprotein</keyword>
<keyword evidence="8" id="KW-0902">Two-component regulatory system</keyword>
<dbReference type="EC" id="2.7.13.3" evidence="2"/>
<dbReference type="Gene3D" id="3.30.565.10">
    <property type="entry name" value="Histidine kinase-like ATPase, C-terminal domain"/>
    <property type="match status" value="1"/>
</dbReference>
<dbReference type="GO" id="GO:0046983">
    <property type="term" value="F:protein dimerization activity"/>
    <property type="evidence" value="ECO:0007669"/>
    <property type="project" value="InterPro"/>
</dbReference>
<dbReference type="GO" id="GO:0005524">
    <property type="term" value="F:ATP binding"/>
    <property type="evidence" value="ECO:0007669"/>
    <property type="project" value="UniProtKB-KW"/>
</dbReference>
<dbReference type="RefSeq" id="WP_191147079.1">
    <property type="nucleotide sequence ID" value="NZ_CP061274.1"/>
</dbReference>
<feature type="transmembrane region" description="Helical" evidence="9">
    <location>
        <begin position="143"/>
        <end position="167"/>
    </location>
</feature>
<evidence type="ECO:0000313" key="11">
    <source>
        <dbReference type="EMBL" id="QOD43079.1"/>
    </source>
</evidence>
<dbReference type="AlphaFoldDB" id="A0A7L7Z056"/>
<evidence type="ECO:0000256" key="7">
    <source>
        <dbReference type="ARBA" id="ARBA00022840"/>
    </source>
</evidence>
<evidence type="ECO:0000313" key="12">
    <source>
        <dbReference type="Proteomes" id="UP000516660"/>
    </source>
</evidence>
<dbReference type="PANTHER" id="PTHR24421:SF10">
    <property type="entry name" value="NITRATE_NITRITE SENSOR PROTEIN NARQ"/>
    <property type="match status" value="1"/>
</dbReference>
<evidence type="ECO:0000256" key="8">
    <source>
        <dbReference type="ARBA" id="ARBA00023012"/>
    </source>
</evidence>
<evidence type="ECO:0000256" key="6">
    <source>
        <dbReference type="ARBA" id="ARBA00022777"/>
    </source>
</evidence>
<keyword evidence="5" id="KW-0547">Nucleotide-binding</keyword>
<evidence type="ECO:0000256" key="2">
    <source>
        <dbReference type="ARBA" id="ARBA00012438"/>
    </source>
</evidence>
<feature type="transmembrane region" description="Helical" evidence="9">
    <location>
        <begin position="104"/>
        <end position="123"/>
    </location>
</feature>
<dbReference type="KEGG" id="czh:H9X71_10700"/>
<keyword evidence="6" id="KW-0418">Kinase</keyword>
<feature type="transmembrane region" description="Helical" evidence="9">
    <location>
        <begin position="79"/>
        <end position="97"/>
    </location>
</feature>
<organism evidence="11 12">
    <name type="scientific">Clavibacter zhangzhiyongii</name>
    <dbReference type="NCBI Taxonomy" id="2768071"/>
    <lineage>
        <taxon>Bacteria</taxon>
        <taxon>Bacillati</taxon>
        <taxon>Actinomycetota</taxon>
        <taxon>Actinomycetes</taxon>
        <taxon>Micrococcales</taxon>
        <taxon>Microbacteriaceae</taxon>
        <taxon>Clavibacter</taxon>
    </lineage>
</organism>
<evidence type="ECO:0000256" key="1">
    <source>
        <dbReference type="ARBA" id="ARBA00000085"/>
    </source>
</evidence>
<evidence type="ECO:0000256" key="3">
    <source>
        <dbReference type="ARBA" id="ARBA00022553"/>
    </source>
</evidence>
<comment type="catalytic activity">
    <reaction evidence="1">
        <text>ATP + protein L-histidine = ADP + protein N-phospho-L-histidine.</text>
        <dbReference type="EC" id="2.7.13.3"/>
    </reaction>
</comment>
<dbReference type="EMBL" id="CP061274">
    <property type="protein sequence ID" value="QOD43079.1"/>
    <property type="molecule type" value="Genomic_DNA"/>
</dbReference>
<keyword evidence="9" id="KW-1133">Transmembrane helix</keyword>
<name>A0A7L7Z056_9MICO</name>
<feature type="domain" description="Signal transduction histidine kinase subgroup 3 dimerisation and phosphoacceptor" evidence="10">
    <location>
        <begin position="195"/>
        <end position="259"/>
    </location>
</feature>
<evidence type="ECO:0000256" key="9">
    <source>
        <dbReference type="SAM" id="Phobius"/>
    </source>
</evidence>
<proteinExistence type="predicted"/>
<dbReference type="Gene3D" id="1.20.5.1930">
    <property type="match status" value="1"/>
</dbReference>
<dbReference type="PANTHER" id="PTHR24421">
    <property type="entry name" value="NITRATE/NITRITE SENSOR PROTEIN NARX-RELATED"/>
    <property type="match status" value="1"/>
</dbReference>
<reference evidence="11 12" key="1">
    <citation type="submission" date="2020-08" db="EMBL/GenBank/DDBJ databases">
        <title>Description of Clavibacter zhangzhiyonge sp. nov., a phytopathogenic actinobacterium isolated from barley seeds, causing leaf brown spot and decline.</title>
        <authorList>
            <person name="Tian Q."/>
            <person name="Chuan J."/>
            <person name="Zhao W."/>
            <person name="Li X."/>
        </authorList>
    </citation>
    <scope>NUCLEOTIDE SEQUENCE [LARGE SCALE GENOMIC DNA]</scope>
    <source>
        <strain evidence="11 12">DM1</strain>
    </source>
</reference>
<dbReference type="GO" id="GO:0016020">
    <property type="term" value="C:membrane"/>
    <property type="evidence" value="ECO:0007669"/>
    <property type="project" value="InterPro"/>
</dbReference>
<sequence length="409" mass="40849">MSPPRLLAAVAAPLVGAASAAFWIAAESQRSGLAGVATLAVAYGAAVALAVWMPAASLAIVVVLPALQVAGYAPPVDGTTWPMHAAIGVVAFLVGATGGRRLRVVSPAACAVGAALAALALGAGSASGPSAWVGAASASDPTVLLVLAAVGAVVVCGALGAGLGAAVRVGRLGRVLVEAEDRLAQTDLELRLGLERARISRDVHDSVAHALTIVVAQSEGATALSDRQPQVVRGALTAISGVARDALADVRGLVERITEAGDELLSLEDAPLLVERMREVGMEVTLDELGARPALRPAQQLAVYRIVQESLTNALKHGGPRSRASVVLDWRGPGLALLIRSSGTAPLVGRGSLPGAGAGIAGMRERARIGGGWLTAEPDDAGGFVVTAYLPADGVAAAPAADPAAVPRG</sequence>
<accession>A0A7L7Z056</accession>
<dbReference type="InterPro" id="IPR050482">
    <property type="entry name" value="Sensor_HK_TwoCompSys"/>
</dbReference>
<dbReference type="Proteomes" id="UP000516660">
    <property type="component" value="Chromosome"/>
</dbReference>
<dbReference type="CDD" id="cd16917">
    <property type="entry name" value="HATPase_UhpB-NarQ-NarX-like"/>
    <property type="match status" value="1"/>
</dbReference>
<dbReference type="Pfam" id="PF07730">
    <property type="entry name" value="HisKA_3"/>
    <property type="match status" value="1"/>
</dbReference>
<feature type="transmembrane region" description="Helical" evidence="9">
    <location>
        <begin position="6"/>
        <end position="26"/>
    </location>
</feature>
<keyword evidence="9" id="KW-0472">Membrane</keyword>
<dbReference type="GO" id="GO:0000155">
    <property type="term" value="F:phosphorelay sensor kinase activity"/>
    <property type="evidence" value="ECO:0007669"/>
    <property type="project" value="InterPro"/>
</dbReference>
<keyword evidence="12" id="KW-1185">Reference proteome</keyword>
<evidence type="ECO:0000256" key="4">
    <source>
        <dbReference type="ARBA" id="ARBA00022679"/>
    </source>
</evidence>
<keyword evidence="9" id="KW-0812">Transmembrane</keyword>
<evidence type="ECO:0000259" key="10">
    <source>
        <dbReference type="Pfam" id="PF07730"/>
    </source>
</evidence>
<dbReference type="SUPFAM" id="SSF55874">
    <property type="entry name" value="ATPase domain of HSP90 chaperone/DNA topoisomerase II/histidine kinase"/>
    <property type="match status" value="1"/>
</dbReference>